<dbReference type="KEGG" id="aue:C5O00_13550"/>
<dbReference type="EMBL" id="CP027062">
    <property type="protein sequence ID" value="AVI52124.1"/>
    <property type="molecule type" value="Genomic_DNA"/>
</dbReference>
<dbReference type="Proteomes" id="UP000238442">
    <property type="component" value="Chromosome"/>
</dbReference>
<keyword evidence="3" id="KW-1185">Reference proteome</keyword>
<proteinExistence type="predicted"/>
<organism evidence="2 3">
    <name type="scientific">Pukyongia salina</name>
    <dbReference type="NCBI Taxonomy" id="2094025"/>
    <lineage>
        <taxon>Bacteria</taxon>
        <taxon>Pseudomonadati</taxon>
        <taxon>Bacteroidota</taxon>
        <taxon>Flavobacteriia</taxon>
        <taxon>Flavobacteriales</taxon>
        <taxon>Flavobacteriaceae</taxon>
        <taxon>Pukyongia</taxon>
    </lineage>
</organism>
<dbReference type="CDD" id="cd06121">
    <property type="entry name" value="cupin_YML079wp"/>
    <property type="match status" value="1"/>
</dbReference>
<dbReference type="Pfam" id="PF06172">
    <property type="entry name" value="Cupin_5"/>
    <property type="match status" value="1"/>
</dbReference>
<dbReference type="InterPro" id="IPR011051">
    <property type="entry name" value="RmlC_Cupin_sf"/>
</dbReference>
<dbReference type="SUPFAM" id="SSF51182">
    <property type="entry name" value="RmlC-like cupins"/>
    <property type="match status" value="1"/>
</dbReference>
<dbReference type="AlphaFoldDB" id="A0A2S0HZX3"/>
<evidence type="ECO:0000313" key="2">
    <source>
        <dbReference type="EMBL" id="AVI52124.1"/>
    </source>
</evidence>
<evidence type="ECO:0000259" key="1">
    <source>
        <dbReference type="Pfam" id="PF06172"/>
    </source>
</evidence>
<sequence length="167" mass="19172">MNEITDIISKLDLIPHPEGGYYRETYRSEGSIPMDALSEKYMGDRNYATAIYYLITSQNFSAFHKITQDETWHFYDGAAMRLHIISPQGEYTELLIGNNLNRDEVPQFTVPGGYWFASEVSQPNSYSLMGCTVAPGFSFEDFIMPEREELLTLFPQHKQLIIKLTHG</sequence>
<dbReference type="RefSeq" id="WP_105217364.1">
    <property type="nucleotide sequence ID" value="NZ_CP027062.1"/>
</dbReference>
<protein>
    <recommendedName>
        <fullName evidence="1">DUF985 domain-containing protein</fullName>
    </recommendedName>
</protein>
<dbReference type="PANTHER" id="PTHR33387:SF3">
    <property type="entry name" value="DUF985 DOMAIN-CONTAINING PROTEIN"/>
    <property type="match status" value="1"/>
</dbReference>
<reference evidence="2 3" key="1">
    <citation type="submission" date="2018-02" db="EMBL/GenBank/DDBJ databases">
        <title>Genomic analysis of the strain RR4-38 isolated from a seawater recirculating aquaculture system.</title>
        <authorList>
            <person name="Kim Y.-S."/>
            <person name="Jang Y.H."/>
            <person name="Kim K.-H."/>
        </authorList>
    </citation>
    <scope>NUCLEOTIDE SEQUENCE [LARGE SCALE GENOMIC DNA]</scope>
    <source>
        <strain evidence="2 3">RR4-38</strain>
    </source>
</reference>
<feature type="domain" description="DUF985" evidence="1">
    <location>
        <begin position="6"/>
        <end position="143"/>
    </location>
</feature>
<gene>
    <name evidence="2" type="ORF">C5O00_13550</name>
</gene>
<dbReference type="PANTHER" id="PTHR33387">
    <property type="entry name" value="RMLC-LIKE JELLY ROLL FOLD PROTEIN"/>
    <property type="match status" value="1"/>
</dbReference>
<evidence type="ECO:0000313" key="3">
    <source>
        <dbReference type="Proteomes" id="UP000238442"/>
    </source>
</evidence>
<dbReference type="InterPro" id="IPR009327">
    <property type="entry name" value="Cupin_DUF985"/>
</dbReference>
<name>A0A2S0HZX3_9FLAO</name>
<dbReference type="InterPro" id="IPR039935">
    <property type="entry name" value="YML079W-like"/>
</dbReference>
<dbReference type="InterPro" id="IPR014710">
    <property type="entry name" value="RmlC-like_jellyroll"/>
</dbReference>
<accession>A0A2S0HZX3</accession>
<dbReference type="Gene3D" id="2.60.120.10">
    <property type="entry name" value="Jelly Rolls"/>
    <property type="match status" value="1"/>
</dbReference>
<dbReference type="OrthoDB" id="9798288at2"/>